<keyword evidence="3 8" id="KW-0217">Developmental protein</keyword>
<evidence type="ECO:0000313" key="9">
    <source>
        <dbReference type="EMBL" id="AIU99842.1"/>
    </source>
</evidence>
<evidence type="ECO:0000256" key="5">
    <source>
        <dbReference type="ARBA" id="ARBA00022530"/>
    </source>
</evidence>
<sequence>ATEVCKHQMKKLGYNLQRPLFNLCQESNTLFTEAINGFKQGITQCNRSFGRMRWNCTNQSTGKINVLFGIVMARGSREAAVMFAMASAGMVERIASESYRERRRKKNQTVRGCYQLHGARNARAFVSTNDCDTDIDIGDTYARKVMENWLTTQKSSNEENLMNIHNARVGRLAVRQHMKKVCKCNGLSGACNALCCYKDLRPLSVSTAWLKKQYKNAKKVKTGPRLKRDGFRLLVTAKDSIAPEKADLIYLHDSPNYCLHDPRTGSLGTTGRQCRLNTNDTDNCDSMCCGRGYETHVMARDE</sequence>
<dbReference type="GO" id="GO:0005125">
    <property type="term" value="F:cytokine activity"/>
    <property type="evidence" value="ECO:0007669"/>
    <property type="project" value="TreeGrafter"/>
</dbReference>
<keyword evidence="7" id="KW-1015">Disulfide bond</keyword>
<dbReference type="PANTHER" id="PTHR12027">
    <property type="entry name" value="WNT RELATED"/>
    <property type="match status" value="1"/>
</dbReference>
<evidence type="ECO:0000256" key="2">
    <source>
        <dbReference type="ARBA" id="ARBA00005683"/>
    </source>
</evidence>
<keyword evidence="5" id="KW-0272">Extracellular matrix</keyword>
<evidence type="ECO:0000256" key="8">
    <source>
        <dbReference type="RuleBase" id="RU003500"/>
    </source>
</evidence>
<dbReference type="GO" id="GO:0005109">
    <property type="term" value="F:frizzled binding"/>
    <property type="evidence" value="ECO:0007669"/>
    <property type="project" value="TreeGrafter"/>
</dbReference>
<dbReference type="InterPro" id="IPR005817">
    <property type="entry name" value="Wnt"/>
</dbReference>
<comment type="function">
    <text evidence="8">Ligand for members of the frizzled family of seven transmembrane receptors.</text>
</comment>
<evidence type="ECO:0000256" key="7">
    <source>
        <dbReference type="ARBA" id="ARBA00023157"/>
    </source>
</evidence>
<organism evidence="9">
    <name type="scientific">Hydractinia echinata</name>
    <name type="common">Snail fur</name>
    <name type="synonym">Hermit crab hydroid</name>
    <dbReference type="NCBI Taxonomy" id="3283270"/>
    <lineage>
        <taxon>Eukaryota</taxon>
        <taxon>Metazoa</taxon>
        <taxon>Cnidaria</taxon>
        <taxon>Anthozoa</taxon>
        <taxon>Octocorallia</taxon>
        <taxon>Malacalcyonacea</taxon>
        <taxon>Cladiellidae</taxon>
        <taxon>Klyxum</taxon>
    </lineage>
</organism>
<comment type="similarity">
    <text evidence="2 8">Belongs to the Wnt family.</text>
</comment>
<comment type="subcellular location">
    <subcellularLocation>
        <location evidence="1 8">Secreted</location>
        <location evidence="1 8">Extracellular space</location>
        <location evidence="1 8">Extracellular matrix</location>
    </subcellularLocation>
</comment>
<dbReference type="AlphaFoldDB" id="A0A0A7DNM6"/>
<evidence type="ECO:0000256" key="1">
    <source>
        <dbReference type="ARBA" id="ARBA00004498"/>
    </source>
</evidence>
<dbReference type="GO" id="GO:0045165">
    <property type="term" value="P:cell fate commitment"/>
    <property type="evidence" value="ECO:0007669"/>
    <property type="project" value="TreeGrafter"/>
</dbReference>
<keyword evidence="4" id="KW-0964">Secreted</keyword>
<dbReference type="GO" id="GO:0030182">
    <property type="term" value="P:neuron differentiation"/>
    <property type="evidence" value="ECO:0007669"/>
    <property type="project" value="TreeGrafter"/>
</dbReference>
<reference evidence="9" key="1">
    <citation type="submission" date="2013-11" db="EMBL/GenBank/DDBJ databases">
        <title>Lineage-specific ramification of hydrozoan Wnt ligands.</title>
        <authorList>
            <person name="Hensel K."/>
            <person name="Schnitzler C."/>
            <person name="Baxevanis A."/>
            <person name="Buss L."/>
            <person name="Nicotra M."/>
            <person name="Cartwright P."/>
            <person name="Plickert G."/>
            <person name="Schiffer P."/>
            <person name="Sanders S."/>
            <person name="Frank U."/>
        </authorList>
    </citation>
    <scope>NUCLEOTIDE SEQUENCE</scope>
</reference>
<protein>
    <recommendedName>
        <fullName evidence="8">Protein Wnt</fullName>
    </recommendedName>
</protein>
<feature type="non-terminal residue" evidence="9">
    <location>
        <position position="1"/>
    </location>
</feature>
<evidence type="ECO:0000256" key="4">
    <source>
        <dbReference type="ARBA" id="ARBA00022525"/>
    </source>
</evidence>
<evidence type="ECO:0000256" key="6">
    <source>
        <dbReference type="ARBA" id="ARBA00022687"/>
    </source>
</evidence>
<dbReference type="SMART" id="SM00097">
    <property type="entry name" value="WNT1"/>
    <property type="match status" value="1"/>
</dbReference>
<evidence type="ECO:0000256" key="3">
    <source>
        <dbReference type="ARBA" id="ARBA00022473"/>
    </source>
</evidence>
<keyword evidence="6 8" id="KW-0879">Wnt signaling pathway</keyword>
<dbReference type="PRINTS" id="PR01349">
    <property type="entry name" value="WNTPROTEIN"/>
</dbReference>
<feature type="non-terminal residue" evidence="9">
    <location>
        <position position="302"/>
    </location>
</feature>
<accession>A0A0A7DNM6</accession>
<dbReference type="Pfam" id="PF00110">
    <property type="entry name" value="wnt"/>
    <property type="match status" value="1"/>
</dbReference>
<name>A0A0A7DNM6_HYDEC</name>
<dbReference type="EMBL" id="KF914653">
    <property type="protein sequence ID" value="AIU99842.1"/>
    <property type="molecule type" value="mRNA"/>
</dbReference>
<proteinExistence type="evidence at transcript level"/>
<gene>
    <name evidence="9" type="primary">Wnt7</name>
</gene>
<dbReference type="GO" id="GO:0005615">
    <property type="term" value="C:extracellular space"/>
    <property type="evidence" value="ECO:0007669"/>
    <property type="project" value="TreeGrafter"/>
</dbReference>
<dbReference type="GO" id="GO:0060070">
    <property type="term" value="P:canonical Wnt signaling pathway"/>
    <property type="evidence" value="ECO:0007669"/>
    <property type="project" value="TreeGrafter"/>
</dbReference>